<feature type="compositionally biased region" description="Low complexity" evidence="1">
    <location>
        <begin position="14"/>
        <end position="25"/>
    </location>
</feature>
<dbReference type="AlphaFoldDB" id="A0A8H3G3J7"/>
<dbReference type="CDD" id="cd05289">
    <property type="entry name" value="MDR_like_2"/>
    <property type="match status" value="1"/>
</dbReference>
<dbReference type="PANTHER" id="PTHR11695">
    <property type="entry name" value="ALCOHOL DEHYDROGENASE RELATED"/>
    <property type="match status" value="1"/>
</dbReference>
<dbReference type="GO" id="GO:0005739">
    <property type="term" value="C:mitochondrion"/>
    <property type="evidence" value="ECO:0007669"/>
    <property type="project" value="TreeGrafter"/>
</dbReference>
<dbReference type="Proteomes" id="UP000664521">
    <property type="component" value="Unassembled WGS sequence"/>
</dbReference>
<evidence type="ECO:0000313" key="3">
    <source>
        <dbReference type="EMBL" id="CAF9935160.1"/>
    </source>
</evidence>
<evidence type="ECO:0000259" key="2">
    <source>
        <dbReference type="SMART" id="SM00829"/>
    </source>
</evidence>
<gene>
    <name evidence="3" type="ORF">HETSPECPRED_009678</name>
</gene>
<reference evidence="3" key="1">
    <citation type="submission" date="2021-03" db="EMBL/GenBank/DDBJ databases">
        <authorList>
            <person name="Tagirdzhanova G."/>
        </authorList>
    </citation>
    <scope>NUCLEOTIDE SEQUENCE</scope>
</reference>
<protein>
    <recommendedName>
        <fullName evidence="2">Enoyl reductase (ER) domain-containing protein</fullName>
    </recommendedName>
</protein>
<dbReference type="InterPro" id="IPR050700">
    <property type="entry name" value="YIM1/Zinc_Alcohol_DH_Fams"/>
</dbReference>
<evidence type="ECO:0000256" key="1">
    <source>
        <dbReference type="SAM" id="MobiDB-lite"/>
    </source>
</evidence>
<dbReference type="GO" id="GO:0016491">
    <property type="term" value="F:oxidoreductase activity"/>
    <property type="evidence" value="ECO:0007669"/>
    <property type="project" value="InterPro"/>
</dbReference>
<comment type="caution">
    <text evidence="3">The sequence shown here is derived from an EMBL/GenBank/DDBJ whole genome shotgun (WGS) entry which is preliminary data.</text>
</comment>
<dbReference type="Gene3D" id="3.90.180.10">
    <property type="entry name" value="Medium-chain alcohol dehydrogenases, catalytic domain"/>
    <property type="match status" value="1"/>
</dbReference>
<dbReference type="SMART" id="SM00829">
    <property type="entry name" value="PKS_ER"/>
    <property type="match status" value="1"/>
</dbReference>
<dbReference type="InterPro" id="IPR036291">
    <property type="entry name" value="NAD(P)-bd_dom_sf"/>
</dbReference>
<dbReference type="SUPFAM" id="SSF51735">
    <property type="entry name" value="NAD(P)-binding Rossmann-fold domains"/>
    <property type="match status" value="1"/>
</dbReference>
<accession>A0A8H3G3J7</accession>
<dbReference type="PANTHER" id="PTHR11695:SF647">
    <property type="entry name" value="ENOYL REDUCTASE (ER) DOMAIN-CONTAINING PROTEIN"/>
    <property type="match status" value="1"/>
</dbReference>
<dbReference type="Gene3D" id="3.40.50.720">
    <property type="entry name" value="NAD(P)-binding Rossmann-like Domain"/>
    <property type="match status" value="1"/>
</dbReference>
<sequence>MKTPSQMRALHLQPPSTLLPSTTTPVPTPSPSQYLIHVSTTSITANELTWPETLRRAHPIPGHDLCGTVVSSPSSDTEASPAFKIGDEVIALTSFSRDGAAAEYIVAEPGELAPKPKNLTQKEAAAVPLSVLTAWQALFVHGGLTRSADVSVLVLGAAGGVGVMAVQLARWHGARRLVGTCSGRNVEFVKSLGAHEVVDYSKDEVEGQFDVVLDCVGGRAQDECWKNVKERGMLVSVATPLPEEKKSEYPLVQTVYFVVEPDGEQLGMLSELFESGKMKAFVDADFALEGGPSAFELLAKGHTRGKIVLML</sequence>
<dbReference type="EMBL" id="CAJPDS010000080">
    <property type="protein sequence ID" value="CAF9935160.1"/>
    <property type="molecule type" value="Genomic_DNA"/>
</dbReference>
<dbReference type="SUPFAM" id="SSF50129">
    <property type="entry name" value="GroES-like"/>
    <property type="match status" value="1"/>
</dbReference>
<feature type="region of interest" description="Disordered" evidence="1">
    <location>
        <begin position="1"/>
        <end position="29"/>
    </location>
</feature>
<dbReference type="InterPro" id="IPR020843">
    <property type="entry name" value="ER"/>
</dbReference>
<evidence type="ECO:0000313" key="4">
    <source>
        <dbReference type="Proteomes" id="UP000664521"/>
    </source>
</evidence>
<keyword evidence="4" id="KW-1185">Reference proteome</keyword>
<organism evidence="3 4">
    <name type="scientific">Heterodermia speciosa</name>
    <dbReference type="NCBI Taxonomy" id="116794"/>
    <lineage>
        <taxon>Eukaryota</taxon>
        <taxon>Fungi</taxon>
        <taxon>Dikarya</taxon>
        <taxon>Ascomycota</taxon>
        <taxon>Pezizomycotina</taxon>
        <taxon>Lecanoromycetes</taxon>
        <taxon>OSLEUM clade</taxon>
        <taxon>Lecanoromycetidae</taxon>
        <taxon>Caliciales</taxon>
        <taxon>Physciaceae</taxon>
        <taxon>Heterodermia</taxon>
    </lineage>
</organism>
<dbReference type="InterPro" id="IPR011032">
    <property type="entry name" value="GroES-like_sf"/>
</dbReference>
<name>A0A8H3G3J7_9LECA</name>
<dbReference type="InterPro" id="IPR013154">
    <property type="entry name" value="ADH-like_N"/>
</dbReference>
<feature type="domain" description="Enoyl reductase (ER)" evidence="2">
    <location>
        <begin position="5"/>
        <end position="309"/>
    </location>
</feature>
<dbReference type="Pfam" id="PF08240">
    <property type="entry name" value="ADH_N"/>
    <property type="match status" value="1"/>
</dbReference>
<dbReference type="Pfam" id="PF13602">
    <property type="entry name" value="ADH_zinc_N_2"/>
    <property type="match status" value="1"/>
</dbReference>
<dbReference type="OrthoDB" id="9930022at2759"/>
<proteinExistence type="predicted"/>